<dbReference type="Pfam" id="PF04121">
    <property type="entry name" value="Nup84_Nup100"/>
    <property type="match status" value="1"/>
</dbReference>
<dbReference type="AlphaFoldDB" id="A0A9P8L3B6"/>
<name>A0A9P8L3B6_9PEZI</name>
<comment type="caution">
    <text evidence="9">The sequence shown here is derived from an EMBL/GenBank/DDBJ whole genome shotgun (WGS) entry which is preliminary data.</text>
</comment>
<evidence type="ECO:0000256" key="2">
    <source>
        <dbReference type="ARBA" id="ARBA00022816"/>
    </source>
</evidence>
<dbReference type="PANTHER" id="PTHR13003">
    <property type="entry name" value="NUP107-RELATED"/>
    <property type="match status" value="1"/>
</dbReference>
<evidence type="ECO:0000256" key="3">
    <source>
        <dbReference type="ARBA" id="ARBA00022927"/>
    </source>
</evidence>
<dbReference type="Gene3D" id="1.10.3450.20">
    <property type="match status" value="1"/>
</dbReference>
<comment type="similarity">
    <text evidence="7">Belongs to the nucleoporin Nup84/Nup107 family.</text>
</comment>
<evidence type="ECO:0000256" key="1">
    <source>
        <dbReference type="ARBA" id="ARBA00022448"/>
    </source>
</evidence>
<keyword evidence="4 7" id="KW-0811">Translocation</keyword>
<evidence type="ECO:0000256" key="7">
    <source>
        <dbReference type="RuleBase" id="RU365072"/>
    </source>
</evidence>
<dbReference type="EMBL" id="JAGHQL010000011">
    <property type="protein sequence ID" value="KAH0544991.1"/>
    <property type="molecule type" value="Genomic_DNA"/>
</dbReference>
<feature type="region of interest" description="Disordered" evidence="8">
    <location>
        <begin position="1"/>
        <end position="46"/>
    </location>
</feature>
<evidence type="ECO:0000256" key="5">
    <source>
        <dbReference type="ARBA" id="ARBA00023132"/>
    </source>
</evidence>
<dbReference type="GO" id="GO:0000973">
    <property type="term" value="P:post-transcriptional tethering of RNA polymerase II gene DNA at nuclear periphery"/>
    <property type="evidence" value="ECO:0007669"/>
    <property type="project" value="TreeGrafter"/>
</dbReference>
<evidence type="ECO:0000256" key="6">
    <source>
        <dbReference type="ARBA" id="ARBA00023242"/>
    </source>
</evidence>
<comment type="function">
    <text evidence="7">Functions as a component of the nuclear pore complex (NPC).</text>
</comment>
<keyword evidence="6 7" id="KW-0539">Nucleus</keyword>
<keyword evidence="2" id="KW-0509">mRNA transport</keyword>
<evidence type="ECO:0000256" key="4">
    <source>
        <dbReference type="ARBA" id="ARBA00023010"/>
    </source>
</evidence>
<comment type="subcellular location">
    <subcellularLocation>
        <location evidence="7">Nucleus</location>
        <location evidence="7">Nuclear pore complex</location>
    </subcellularLocation>
    <subcellularLocation>
        <location evidence="7">Nucleus membrane</location>
    </subcellularLocation>
</comment>
<dbReference type="InterPro" id="IPR007252">
    <property type="entry name" value="Nup84/Nup107"/>
</dbReference>
<dbReference type="OrthoDB" id="3098at2759"/>
<dbReference type="GO" id="GO:0006406">
    <property type="term" value="P:mRNA export from nucleus"/>
    <property type="evidence" value="ECO:0007669"/>
    <property type="project" value="TreeGrafter"/>
</dbReference>
<dbReference type="Proteomes" id="UP000698800">
    <property type="component" value="Unassembled WGS sequence"/>
</dbReference>
<dbReference type="GO" id="GO:0017056">
    <property type="term" value="F:structural constituent of nuclear pore"/>
    <property type="evidence" value="ECO:0007669"/>
    <property type="project" value="UniProtKB-UniRule"/>
</dbReference>
<feature type="compositionally biased region" description="Basic and acidic residues" evidence="8">
    <location>
        <begin position="23"/>
        <end position="39"/>
    </location>
</feature>
<keyword evidence="10" id="KW-1185">Reference proteome</keyword>
<organism evidence="9 10">
    <name type="scientific">Glutinoglossum americanum</name>
    <dbReference type="NCBI Taxonomy" id="1670608"/>
    <lineage>
        <taxon>Eukaryota</taxon>
        <taxon>Fungi</taxon>
        <taxon>Dikarya</taxon>
        <taxon>Ascomycota</taxon>
        <taxon>Pezizomycotina</taxon>
        <taxon>Geoglossomycetes</taxon>
        <taxon>Geoglossales</taxon>
        <taxon>Geoglossaceae</taxon>
        <taxon>Glutinoglossum</taxon>
    </lineage>
</organism>
<proteinExistence type="inferred from homology"/>
<dbReference type="PANTHER" id="PTHR13003:SF2">
    <property type="entry name" value="NUCLEAR PORE COMPLEX PROTEIN NUP107"/>
    <property type="match status" value="1"/>
</dbReference>
<keyword evidence="1 7" id="KW-0813">Transport</keyword>
<keyword evidence="5 7" id="KW-0906">Nuclear pore complex</keyword>
<gene>
    <name evidence="9" type="ORF">FGG08_000917</name>
</gene>
<dbReference type="GO" id="GO:0031965">
    <property type="term" value="C:nuclear membrane"/>
    <property type="evidence" value="ECO:0007669"/>
    <property type="project" value="UniProtKB-SubCell"/>
</dbReference>
<reference evidence="9" key="1">
    <citation type="submission" date="2021-03" db="EMBL/GenBank/DDBJ databases">
        <title>Comparative genomics and phylogenomic investigation of the class Geoglossomycetes provide insights into ecological specialization and systematics.</title>
        <authorList>
            <person name="Melie T."/>
            <person name="Pirro S."/>
            <person name="Miller A.N."/>
            <person name="Quandt A."/>
        </authorList>
    </citation>
    <scope>NUCLEOTIDE SEQUENCE</scope>
    <source>
        <strain evidence="9">GBOQ0MN5Z8</strain>
    </source>
</reference>
<comment type="subunit">
    <text evidence="7">Part of the nuclear pore complex (NPC).</text>
</comment>
<keyword evidence="3" id="KW-0653">Protein transport</keyword>
<protein>
    <recommendedName>
        <fullName evidence="7">Nuclear pore complex protein</fullName>
    </recommendedName>
</protein>
<dbReference type="GO" id="GO:0006606">
    <property type="term" value="P:protein import into nucleus"/>
    <property type="evidence" value="ECO:0007669"/>
    <property type="project" value="TreeGrafter"/>
</dbReference>
<accession>A0A9P8L3B6</accession>
<feature type="region of interest" description="Disordered" evidence="8">
    <location>
        <begin position="427"/>
        <end position="446"/>
    </location>
</feature>
<sequence length="1084" mass="123159">MAPLTHHASTFLAEGSRTFPRQSTREDSWDFAGEDHSEESQDDGAEAMSFKVEQPKEFLGAKGGPLLRLIFVEALQDSKMATALGLSWGSSQFLPSSMNLVGREVEDFAECLDRLYPRREHGPGTLYENAFKLVRSYQTIAENTVKRLRKEHAPKRQKLLSERWRRRVQVINDEMLEDPDFEEDGDEPGLGNASESTMAIEDLKRWEQEAQTWDLLALMLNLEYVKPGQNKEKEGHEKTQSIGEITRYTSEEKIWEKFLVEDGLAKERQAVLSWLKRNAESSGGDIEIIVKQLEEGAERGKGLWAHGWLYTKEAVKAQKRLRSLPQVLDPSSPGIAKAHLNSSKNQQLVTQLDPDAATRQSKVLESQDEYFERAIWLACWEMLRRGKSWGQVREWCRERVEGWRSVSMRGGQPAWDKFIDEKMGEAMQPDSENLDEPEDTPGAKISGNRSRALWRRMCFALARRGGVDDYERAVYGILSGDLPSVQKVCRTWDDLLFAHYNSLVLSQFDKYLMSNYPDRVPSALNRKFGLFDSVQFHGEPQHVSHRLIDSLNTHPISKQEAKQPLKKIQGSFISQRFPEFAYQQGIAISKFANDGQRSKIIPLLKDTVLPKQLPSGVSLQEYIDCDDIDALRVVVHALLIFQQLGLKISESPELVAAENVIVAYIQFLSSTDKLDLVPLYASRLSKLRSELTLGRIMLGVTEHSERGRMVKLMQGLNIDVGEVVKTQMGLLLTDLAREEDDTDTEKGKQPENDKAIPEQIVILEASDDPHQMGRQIKLDFITDDLSQVEDMLISSLEWFLAVEGMWYETFHTGTRLYKRFLRRGRLAAARELLRRIPSSRISLEKTEHIIGKKVDISVDAEESDDEVDIATNTGVPRAASDRHRTPLSPQQTRKMHEVLSKQAKSYVELEKLVAALDTLEIWRLVVEEKIQDRAKRKEKLQQACHDVVAAVSLLLDEWLVCHSTGEEKIEFNEIRNMYLPEVILAYNSVLHYTGCTAKREILLRCLELSTLLAADGSDLLGCFIESKRLPELVSALAKSSRATIKANEMKGGKSSEEKRRAGNGETLAIWHVKPFPEISALYGW</sequence>
<keyword evidence="7" id="KW-0472">Membrane</keyword>
<evidence type="ECO:0000313" key="10">
    <source>
        <dbReference type="Proteomes" id="UP000698800"/>
    </source>
</evidence>
<dbReference type="Gene3D" id="1.20.190.50">
    <property type="match status" value="1"/>
</dbReference>
<dbReference type="GO" id="GO:0031080">
    <property type="term" value="C:nuclear pore outer ring"/>
    <property type="evidence" value="ECO:0007669"/>
    <property type="project" value="TreeGrafter"/>
</dbReference>
<evidence type="ECO:0000313" key="9">
    <source>
        <dbReference type="EMBL" id="KAH0544991.1"/>
    </source>
</evidence>
<evidence type="ECO:0000256" key="8">
    <source>
        <dbReference type="SAM" id="MobiDB-lite"/>
    </source>
</evidence>